<keyword evidence="10" id="KW-0732">Signal</keyword>
<dbReference type="Proteomes" id="UP000284785">
    <property type="component" value="Unassembled WGS sequence"/>
</dbReference>
<dbReference type="EMBL" id="WCRY01000001">
    <property type="protein sequence ID" value="KAB4488091.1"/>
    <property type="molecule type" value="Genomic_DNA"/>
</dbReference>
<dbReference type="FunFam" id="3.30.1150.10:FF:000011">
    <property type="entry name" value="Energy transducer TonB"/>
    <property type="match status" value="1"/>
</dbReference>
<dbReference type="Gene3D" id="3.30.1150.10">
    <property type="match status" value="2"/>
</dbReference>
<evidence type="ECO:0000313" key="13">
    <source>
        <dbReference type="EMBL" id="MDC2238668.1"/>
    </source>
</evidence>
<name>A0A0P0FGF8_BACT4</name>
<dbReference type="GO" id="GO:0015031">
    <property type="term" value="P:protein transport"/>
    <property type="evidence" value="ECO:0007669"/>
    <property type="project" value="UniProtKB-KW"/>
</dbReference>
<reference evidence="12 16" key="2">
    <citation type="journal article" date="2019" name="Nat. Med.">
        <title>A library of human gut bacterial isolates paired with longitudinal multiomics data enables mechanistic microbiome research.</title>
        <authorList>
            <person name="Poyet M."/>
            <person name="Groussin M."/>
            <person name="Gibbons S.M."/>
            <person name="Avila-Pacheco J."/>
            <person name="Jiang X."/>
            <person name="Kearney S.M."/>
            <person name="Perrotta A.R."/>
            <person name="Berdy B."/>
            <person name="Zhao S."/>
            <person name="Lieberman T.D."/>
            <person name="Swanson P.K."/>
            <person name="Smith M."/>
            <person name="Roesemann S."/>
            <person name="Alexander J.E."/>
            <person name="Rich S.A."/>
            <person name="Livny J."/>
            <person name="Vlamakis H."/>
            <person name="Clish C."/>
            <person name="Bullock K."/>
            <person name="Deik A."/>
            <person name="Scott J."/>
            <person name="Pierce K.A."/>
            <person name="Xavier R.J."/>
            <person name="Alm E.J."/>
        </authorList>
    </citation>
    <scope>NUCLEOTIDE SEQUENCE [LARGE SCALE GENOMIC DNA]</scope>
    <source>
        <strain evidence="12 16">BIOML-A162</strain>
    </source>
</reference>
<dbReference type="GO" id="GO:0055085">
    <property type="term" value="P:transmembrane transport"/>
    <property type="evidence" value="ECO:0007669"/>
    <property type="project" value="InterPro"/>
</dbReference>
<feature type="domain" description="TonB C-terminal" evidence="11">
    <location>
        <begin position="195"/>
        <end position="285"/>
    </location>
</feature>
<dbReference type="PANTHER" id="PTHR33446:SF2">
    <property type="entry name" value="PROTEIN TONB"/>
    <property type="match status" value="1"/>
</dbReference>
<dbReference type="PROSITE" id="PS52015">
    <property type="entry name" value="TONB_CTD"/>
    <property type="match status" value="2"/>
</dbReference>
<dbReference type="GO" id="GO:0031992">
    <property type="term" value="F:energy transducer activity"/>
    <property type="evidence" value="ECO:0007669"/>
    <property type="project" value="TreeGrafter"/>
</dbReference>
<dbReference type="Proteomes" id="UP001217776">
    <property type="component" value="Unassembled WGS sequence"/>
</dbReference>
<accession>C6IM03</accession>
<keyword evidence="4" id="KW-1003">Cell membrane</keyword>
<gene>
    <name evidence="14" type="ORF">DW780_26340</name>
    <name evidence="12" type="ORF">GAN91_01450</name>
    <name evidence="13" type="ORF">PO127_23255</name>
</gene>
<keyword evidence="8" id="KW-1133">Transmembrane helix</keyword>
<feature type="domain" description="TonB C-terminal" evidence="11">
    <location>
        <begin position="73"/>
        <end position="169"/>
    </location>
</feature>
<evidence type="ECO:0000313" key="15">
    <source>
        <dbReference type="Proteomes" id="UP000284785"/>
    </source>
</evidence>
<dbReference type="InterPro" id="IPR037682">
    <property type="entry name" value="TonB_C"/>
</dbReference>
<keyword evidence="5" id="KW-0997">Cell inner membrane</keyword>
<feature type="signal peptide" evidence="10">
    <location>
        <begin position="1"/>
        <end position="33"/>
    </location>
</feature>
<keyword evidence="7" id="KW-0653">Protein transport</keyword>
<keyword evidence="6" id="KW-0812">Transmembrane</keyword>
<feature type="chain" id="PRO_5002966608" evidence="10">
    <location>
        <begin position="34"/>
        <end position="285"/>
    </location>
</feature>
<evidence type="ECO:0000313" key="12">
    <source>
        <dbReference type="EMBL" id="KAB4488091.1"/>
    </source>
</evidence>
<dbReference type="GO" id="GO:0098797">
    <property type="term" value="C:plasma membrane protein complex"/>
    <property type="evidence" value="ECO:0007669"/>
    <property type="project" value="TreeGrafter"/>
</dbReference>
<dbReference type="InterPro" id="IPR051045">
    <property type="entry name" value="TonB-dependent_transducer"/>
</dbReference>
<dbReference type="EMBL" id="QSJP01000039">
    <property type="protein sequence ID" value="RHD80246.1"/>
    <property type="molecule type" value="Genomic_DNA"/>
</dbReference>
<dbReference type="Pfam" id="PF03544">
    <property type="entry name" value="TonB_C"/>
    <property type="match status" value="2"/>
</dbReference>
<sequence>MKHQQLSRANGTKRPFLLALIAFSLGFCHYAEAKVQPTEAFTSNVDSLIINDNNKDKDETIYEAVDEMPKFPGGTQALFKYLGENIQYPEEVQKLGIAGRVITQFVISKKGEITSVAVVRSLHPELDKQAIQAITAMPTWTPGKKDGKVVNVKFTLPINFHPTPAATTKATGEQQPDSTTDKVFMTAQKMPRFPKEQGELDQYLKQHITYWKNAAKQKEEGRVIVTFIVRKDGQITDARVVRSVSPTLDAEALRIISNMPKWEPGENNGVPVSVKYTIPIMFRLR</sequence>
<dbReference type="InterPro" id="IPR006260">
    <property type="entry name" value="TonB/TolA_C"/>
</dbReference>
<evidence type="ECO:0000256" key="10">
    <source>
        <dbReference type="SAM" id="SignalP"/>
    </source>
</evidence>
<accession>A0A0P0FGF8</accession>
<dbReference type="NCBIfam" id="TIGR01352">
    <property type="entry name" value="tonB_Cterm"/>
    <property type="match status" value="2"/>
</dbReference>
<comment type="caution">
    <text evidence="12">The sequence shown here is derived from an EMBL/GenBank/DDBJ whole genome shotgun (WGS) entry which is preliminary data.</text>
</comment>
<evidence type="ECO:0000256" key="9">
    <source>
        <dbReference type="ARBA" id="ARBA00023136"/>
    </source>
</evidence>
<comment type="subcellular location">
    <subcellularLocation>
        <location evidence="1">Cell inner membrane</location>
        <topology evidence="1">Single-pass membrane protein</topology>
        <orientation evidence="1">Periplasmic side</orientation>
    </subcellularLocation>
</comment>
<evidence type="ECO:0000256" key="7">
    <source>
        <dbReference type="ARBA" id="ARBA00022927"/>
    </source>
</evidence>
<dbReference type="KEGG" id="btho:Btheta7330_00488"/>
<evidence type="ECO:0000256" key="4">
    <source>
        <dbReference type="ARBA" id="ARBA00022475"/>
    </source>
</evidence>
<dbReference type="EMBL" id="JAQNVG010000056">
    <property type="protein sequence ID" value="MDC2238668.1"/>
    <property type="molecule type" value="Genomic_DNA"/>
</dbReference>
<dbReference type="AlphaFoldDB" id="A0A0P0FGF8"/>
<comment type="similarity">
    <text evidence="2">Belongs to the TonB family.</text>
</comment>
<dbReference type="OMA" id="WHAGYIN"/>
<reference evidence="14 15" key="1">
    <citation type="submission" date="2018-08" db="EMBL/GenBank/DDBJ databases">
        <title>A genome reference for cultivated species of the human gut microbiota.</title>
        <authorList>
            <person name="Zou Y."/>
            <person name="Xue W."/>
            <person name="Luo G."/>
        </authorList>
    </citation>
    <scope>NUCLEOTIDE SEQUENCE [LARGE SCALE GENOMIC DNA]</scope>
    <source>
        <strain evidence="14 15">AM30-26</strain>
    </source>
</reference>
<evidence type="ECO:0000256" key="8">
    <source>
        <dbReference type="ARBA" id="ARBA00022989"/>
    </source>
</evidence>
<evidence type="ECO:0000256" key="2">
    <source>
        <dbReference type="ARBA" id="ARBA00006555"/>
    </source>
</evidence>
<dbReference type="GeneID" id="60925069"/>
<evidence type="ECO:0000256" key="1">
    <source>
        <dbReference type="ARBA" id="ARBA00004383"/>
    </source>
</evidence>
<evidence type="ECO:0000313" key="16">
    <source>
        <dbReference type="Proteomes" id="UP000436858"/>
    </source>
</evidence>
<evidence type="ECO:0000256" key="6">
    <source>
        <dbReference type="ARBA" id="ARBA00022692"/>
    </source>
</evidence>
<reference evidence="13" key="3">
    <citation type="submission" date="2022-10" db="EMBL/GenBank/DDBJ databases">
        <title>Human gut microbiome strain richness.</title>
        <authorList>
            <person name="Chen-Liaw A."/>
        </authorList>
    </citation>
    <scope>NUCLEOTIDE SEQUENCE</scope>
    <source>
        <strain evidence="13">1001283st1_A3_1001283B150304_161114</strain>
    </source>
</reference>
<keyword evidence="9" id="KW-0472">Membrane</keyword>
<organism evidence="12 16">
    <name type="scientific">Bacteroides thetaiotaomicron</name>
    <dbReference type="NCBI Taxonomy" id="818"/>
    <lineage>
        <taxon>Bacteria</taxon>
        <taxon>Pseudomonadati</taxon>
        <taxon>Bacteroidota</taxon>
        <taxon>Bacteroidia</taxon>
        <taxon>Bacteroidales</taxon>
        <taxon>Bacteroidaceae</taxon>
        <taxon>Bacteroides</taxon>
    </lineage>
</organism>
<dbReference type="SUPFAM" id="SSF74653">
    <property type="entry name" value="TolA/TonB C-terminal domain"/>
    <property type="match status" value="2"/>
</dbReference>
<dbReference type="PANTHER" id="PTHR33446">
    <property type="entry name" value="PROTEIN TONB-RELATED"/>
    <property type="match status" value="1"/>
</dbReference>
<dbReference type="Proteomes" id="UP000436858">
    <property type="component" value="Unassembled WGS sequence"/>
</dbReference>
<evidence type="ECO:0000313" key="14">
    <source>
        <dbReference type="EMBL" id="RHD80246.1"/>
    </source>
</evidence>
<evidence type="ECO:0000256" key="3">
    <source>
        <dbReference type="ARBA" id="ARBA00022448"/>
    </source>
</evidence>
<keyword evidence="3" id="KW-0813">Transport</keyword>
<dbReference type="RefSeq" id="WP_008764153.1">
    <property type="nucleotide sequence ID" value="NZ_BAABXH010000002.1"/>
</dbReference>
<proteinExistence type="inferred from homology"/>
<protein>
    <submittedName>
        <fullName evidence="12">Energy transducer TonB</fullName>
    </submittedName>
</protein>
<evidence type="ECO:0000256" key="5">
    <source>
        <dbReference type="ARBA" id="ARBA00022519"/>
    </source>
</evidence>
<evidence type="ECO:0000259" key="11">
    <source>
        <dbReference type="PROSITE" id="PS52015"/>
    </source>
</evidence>